<dbReference type="EMBL" id="QNBC01000084">
    <property type="protein sequence ID" value="RKX65552.1"/>
    <property type="molecule type" value="Genomic_DNA"/>
</dbReference>
<gene>
    <name evidence="1" type="ORF">DRP44_06095</name>
</gene>
<sequence length="470" mass="54075">MYFLLTIVPLFFSFNPQMHMLPLERHVSEIVPGQNSVLIVFSHSFGLYSAFTDMLEYYPLNQTVEECVNIEGTDTYILFGASSIVIFNRFLYQFNAVNTQGHRFVNYRYDRNIFLQDPGGKTYILNISGLFQKDTSFSDWKPIRTNDNVKQFPQLSPYFISKGNNIYHYTSAVRFRDKIFAGTDNFGFFIIDMYSGEKKHILNGILGNMKGVLTKNDKTVIFSDKDIAILQNHHFTFFLDTLFFYPHFYDNITDVEIKDDTIFFSGQYSIYYIYNEGICKFANSSFKIHDFTFMGNNILYATDNGVNITDGKKHRTILSGVVVYDILKSNKLLLFATDNGIYFMNDDKIGKIEQFPDISYGEITTNDISLAAISSTRDIYFLNLKTDSMTIKPANVHLTKGNICSLDSNFLYISGKLISEYPGNRIFSLPQNPNGLPLGINIMQNNAYFFFRNAVLFTPVNNIFPFLSNR</sequence>
<dbReference type="InterPro" id="IPR011047">
    <property type="entry name" value="Quinoprotein_ADH-like_sf"/>
</dbReference>
<dbReference type="Proteomes" id="UP000282321">
    <property type="component" value="Unassembled WGS sequence"/>
</dbReference>
<proteinExistence type="predicted"/>
<protein>
    <submittedName>
        <fullName evidence="1">Uncharacterized protein</fullName>
    </submittedName>
</protein>
<evidence type="ECO:0000313" key="2">
    <source>
        <dbReference type="Proteomes" id="UP000282321"/>
    </source>
</evidence>
<dbReference type="SUPFAM" id="SSF50998">
    <property type="entry name" value="Quinoprotein alcohol dehydrogenase-like"/>
    <property type="match status" value="1"/>
</dbReference>
<name>A0A660S8R9_UNCT6</name>
<comment type="caution">
    <text evidence="1">The sequence shown here is derived from an EMBL/GenBank/DDBJ whole genome shotgun (WGS) entry which is preliminary data.</text>
</comment>
<organism evidence="1 2">
    <name type="scientific">candidate division TA06 bacterium</name>
    <dbReference type="NCBI Taxonomy" id="2250710"/>
    <lineage>
        <taxon>Bacteria</taxon>
        <taxon>Bacteria division TA06</taxon>
    </lineage>
</organism>
<dbReference type="AlphaFoldDB" id="A0A660S8R9"/>
<accession>A0A660S8R9</accession>
<reference evidence="1 2" key="1">
    <citation type="submission" date="2018-06" db="EMBL/GenBank/DDBJ databases">
        <title>Extensive metabolic versatility and redundancy in microbially diverse, dynamic hydrothermal sediments.</title>
        <authorList>
            <person name="Dombrowski N."/>
            <person name="Teske A."/>
            <person name="Baker B.J."/>
        </authorList>
    </citation>
    <scope>NUCLEOTIDE SEQUENCE [LARGE SCALE GENOMIC DNA]</scope>
    <source>
        <strain evidence="1">B35_G9</strain>
    </source>
</reference>
<evidence type="ECO:0000313" key="1">
    <source>
        <dbReference type="EMBL" id="RKX65552.1"/>
    </source>
</evidence>